<keyword evidence="3" id="KW-1185">Reference proteome</keyword>
<comment type="caution">
    <text evidence="2">The sequence shown here is derived from an EMBL/GenBank/DDBJ whole genome shotgun (WGS) entry which is preliminary data.</text>
</comment>
<evidence type="ECO:0000313" key="3">
    <source>
        <dbReference type="Proteomes" id="UP000265515"/>
    </source>
</evidence>
<feature type="compositionally biased region" description="Acidic residues" evidence="1">
    <location>
        <begin position="267"/>
        <end position="277"/>
    </location>
</feature>
<feature type="compositionally biased region" description="Polar residues" evidence="1">
    <location>
        <begin position="1119"/>
        <end position="1134"/>
    </location>
</feature>
<dbReference type="Proteomes" id="UP000265515">
    <property type="component" value="Unassembled WGS sequence"/>
</dbReference>
<organism evidence="2 3">
    <name type="scientific">Chara braunii</name>
    <name type="common">Braun's stonewort</name>
    <dbReference type="NCBI Taxonomy" id="69332"/>
    <lineage>
        <taxon>Eukaryota</taxon>
        <taxon>Viridiplantae</taxon>
        <taxon>Streptophyta</taxon>
        <taxon>Charophyceae</taxon>
        <taxon>Charales</taxon>
        <taxon>Characeae</taxon>
        <taxon>Chara</taxon>
    </lineage>
</organism>
<feature type="compositionally biased region" description="Basic and acidic residues" evidence="1">
    <location>
        <begin position="256"/>
        <end position="266"/>
    </location>
</feature>
<protein>
    <submittedName>
        <fullName evidence="2">Uncharacterized protein</fullName>
    </submittedName>
</protein>
<accession>A0A388LM15</accession>
<feature type="compositionally biased region" description="Basic residues" evidence="1">
    <location>
        <begin position="138"/>
        <end position="147"/>
    </location>
</feature>
<feature type="region of interest" description="Disordered" evidence="1">
    <location>
        <begin position="123"/>
        <end position="331"/>
    </location>
</feature>
<evidence type="ECO:0000313" key="2">
    <source>
        <dbReference type="EMBL" id="GBG83370.1"/>
    </source>
</evidence>
<gene>
    <name evidence="2" type="ORF">CBR_g37084</name>
</gene>
<evidence type="ECO:0000256" key="1">
    <source>
        <dbReference type="SAM" id="MobiDB-lite"/>
    </source>
</evidence>
<feature type="compositionally biased region" description="Acidic residues" evidence="1">
    <location>
        <begin position="1089"/>
        <end position="1099"/>
    </location>
</feature>
<feature type="compositionally biased region" description="Low complexity" evidence="1">
    <location>
        <begin position="126"/>
        <end position="137"/>
    </location>
</feature>
<dbReference type="Gramene" id="GBG83370">
    <property type="protein sequence ID" value="GBG83370"/>
    <property type="gene ID" value="CBR_g37084"/>
</dbReference>
<proteinExistence type="predicted"/>
<feature type="compositionally biased region" description="Acidic residues" evidence="1">
    <location>
        <begin position="243"/>
        <end position="255"/>
    </location>
</feature>
<dbReference type="EMBL" id="BFEA01000437">
    <property type="protein sequence ID" value="GBG83370.1"/>
    <property type="molecule type" value="Genomic_DNA"/>
</dbReference>
<reference evidence="2 3" key="1">
    <citation type="journal article" date="2018" name="Cell">
        <title>The Chara Genome: Secondary Complexity and Implications for Plant Terrestrialization.</title>
        <authorList>
            <person name="Nishiyama T."/>
            <person name="Sakayama H."/>
            <person name="Vries J.D."/>
            <person name="Buschmann H."/>
            <person name="Saint-Marcoux D."/>
            <person name="Ullrich K.K."/>
            <person name="Haas F.B."/>
            <person name="Vanderstraeten L."/>
            <person name="Becker D."/>
            <person name="Lang D."/>
            <person name="Vosolsobe S."/>
            <person name="Rombauts S."/>
            <person name="Wilhelmsson P.K.I."/>
            <person name="Janitza P."/>
            <person name="Kern R."/>
            <person name="Heyl A."/>
            <person name="Rumpler F."/>
            <person name="Villalobos L.I.A.C."/>
            <person name="Clay J.M."/>
            <person name="Skokan R."/>
            <person name="Toyoda A."/>
            <person name="Suzuki Y."/>
            <person name="Kagoshima H."/>
            <person name="Schijlen E."/>
            <person name="Tajeshwar N."/>
            <person name="Catarino B."/>
            <person name="Hetherington A.J."/>
            <person name="Saltykova A."/>
            <person name="Bonnot C."/>
            <person name="Breuninger H."/>
            <person name="Symeonidi A."/>
            <person name="Radhakrishnan G.V."/>
            <person name="Van Nieuwerburgh F."/>
            <person name="Deforce D."/>
            <person name="Chang C."/>
            <person name="Karol K.G."/>
            <person name="Hedrich R."/>
            <person name="Ulvskov P."/>
            <person name="Glockner G."/>
            <person name="Delwiche C.F."/>
            <person name="Petrasek J."/>
            <person name="Van de Peer Y."/>
            <person name="Friml J."/>
            <person name="Beilby M."/>
            <person name="Dolan L."/>
            <person name="Kohara Y."/>
            <person name="Sugano S."/>
            <person name="Fujiyama A."/>
            <person name="Delaux P.-M."/>
            <person name="Quint M."/>
            <person name="TheiBen G."/>
            <person name="Hagemann M."/>
            <person name="Harholt J."/>
            <person name="Dunand C."/>
            <person name="Zachgo S."/>
            <person name="Langdale J."/>
            <person name="Maumus F."/>
            <person name="Straeten D.V.D."/>
            <person name="Gould S.B."/>
            <person name="Rensing S.A."/>
        </authorList>
    </citation>
    <scope>NUCLEOTIDE SEQUENCE [LARGE SCALE GENOMIC DNA]</scope>
    <source>
        <strain evidence="2 3">S276</strain>
    </source>
</reference>
<feature type="region of interest" description="Disordered" evidence="1">
    <location>
        <begin position="1086"/>
        <end position="1161"/>
    </location>
</feature>
<feature type="compositionally biased region" description="Acidic residues" evidence="1">
    <location>
        <begin position="287"/>
        <end position="308"/>
    </location>
</feature>
<name>A0A388LM15_CHABU</name>
<sequence>MYRDREWALDWVEGLHEAGCGAAVFLKTATGDDWFCVGGIIKSEDERADGHGRKFRRFFLTTVYDEQGVDHAKVDHKVSLEYNMFKGYGGKAITMKAFDVSPREDGSVLTMLGPVKFLARTNGYMRSGNSSTTSAGGSRRRTKRTQPRHQPDEGARGPPVESTHRRECAGLSQSSTRQDEGTHVITYRRKALSTAPSSARQKDYGGASGRAALREISEGSDEETEGDPGIGVDRHPQGNHAVDDEECGVEEDDAEEEKRGREREGEDREESMNDCDDGESRQHDEGDYGGDDEDGGQEASADVEVDEGTGDRSEGSVHKRKRRSSISPQATVDKRAAKRLIFDEDGFAKKNREHVQVDIMKILPIPEGDILFNHRTLDETLVQSIYDAIHYAAKETNGKWDIMTFILALIVPNGDGSQGRRITPKEFNVALAHTYHWYVVDGQHTAEAMNRLIKDKSPAEKVYGLRSYSHVRVVYFDDDKKRGYPYVSTFDNTREERSIPRSFSSSVRQIRRFWDKRNNRIRPSGTVSPNDVEGMERKKKWEAFMNATCKMTPDSGLMNSSLENDYCKDWTNKMRGYMNLAQCGEMVWPLVEKFFGMYEKGLLSRIDGVRYVDLPGKMEGRLPGQYFLKDNSGKKVLYHCIKARKGPQGATVSIPDWTPSIFKLFGDMTAREKQVALHHMMGGDVIVTSRTVPRGRCNIADLVPRRLRGPDEIHGGNGAGLEATQAMYKETPFHLKCFIYEAIDCLDDLRAEVNRISSNARHIFWEVRKRITTILPYEIEPKGVLTDNEEVVGTSTGMKIRAIILDMSTSQKCVPWDDDEFFELHAFLTTCCGESSALIIFALMKHQKQVMQSVYKWDDVEVLTGSWYRHYTPSTTVNKYGNIAVRYIDMMAIVLHAENDNLNNITVAPKLRAELTNLNIEEGEFVRCSKECIDVEGDTDVVYSWMEREPARLRKLCSSFIREDDGVMLLGRAHAGLIWELTHTGHHVFACDDTTKELTYLSKFLDFYVKDPGNRCRFEKSQVEHRKDRDIYYKLGRKREKVWAYLFGDAPQSAVGNDYHLYFNMKKRALSSRDYADLARKADNFNNIDCDEDTSDSDLDIPSRAARGAAERARGEELQGSTNGAPEKASSSMGATRASEGNVETRMTGRGEMNGVPTNPVGATEGIVNSQGNKGGGENGCAMAPPTAGPSSTHAPQAEQRTLTSMDTDEDEELDMTALTPKLMPGRPLPQGFAPDPSVPYLLQDKYKESSEEDWGHHILWHEGVFEPCMFAGQWQMAVKTRDRGWVAKEKKDAAIWHSVTEAQIFRRVLKENAGASE</sequence>